<name>A0AAD7J964_9AGAR</name>
<dbReference type="Proteomes" id="UP001215280">
    <property type="component" value="Unassembled WGS sequence"/>
</dbReference>
<evidence type="ECO:0000313" key="2">
    <source>
        <dbReference type="Proteomes" id="UP001215280"/>
    </source>
</evidence>
<comment type="caution">
    <text evidence="1">The sequence shown here is derived from an EMBL/GenBank/DDBJ whole genome shotgun (WGS) entry which is preliminary data.</text>
</comment>
<dbReference type="AlphaFoldDB" id="A0AAD7J964"/>
<accession>A0AAD7J964</accession>
<proteinExistence type="predicted"/>
<reference evidence="1" key="1">
    <citation type="submission" date="2023-03" db="EMBL/GenBank/DDBJ databases">
        <title>Massive genome expansion in bonnet fungi (Mycena s.s.) driven by repeated elements and novel gene families across ecological guilds.</title>
        <authorList>
            <consortium name="Lawrence Berkeley National Laboratory"/>
            <person name="Harder C.B."/>
            <person name="Miyauchi S."/>
            <person name="Viragh M."/>
            <person name="Kuo A."/>
            <person name="Thoen E."/>
            <person name="Andreopoulos B."/>
            <person name="Lu D."/>
            <person name="Skrede I."/>
            <person name="Drula E."/>
            <person name="Henrissat B."/>
            <person name="Morin E."/>
            <person name="Kohler A."/>
            <person name="Barry K."/>
            <person name="LaButti K."/>
            <person name="Morin E."/>
            <person name="Salamov A."/>
            <person name="Lipzen A."/>
            <person name="Mereny Z."/>
            <person name="Hegedus B."/>
            <person name="Baldrian P."/>
            <person name="Stursova M."/>
            <person name="Weitz H."/>
            <person name="Taylor A."/>
            <person name="Grigoriev I.V."/>
            <person name="Nagy L.G."/>
            <person name="Martin F."/>
            <person name="Kauserud H."/>
        </authorList>
    </citation>
    <scope>NUCLEOTIDE SEQUENCE</scope>
    <source>
        <strain evidence="1">CBHHK188m</strain>
    </source>
</reference>
<organism evidence="1 2">
    <name type="scientific">Mycena maculata</name>
    <dbReference type="NCBI Taxonomy" id="230809"/>
    <lineage>
        <taxon>Eukaryota</taxon>
        <taxon>Fungi</taxon>
        <taxon>Dikarya</taxon>
        <taxon>Basidiomycota</taxon>
        <taxon>Agaricomycotina</taxon>
        <taxon>Agaricomycetes</taxon>
        <taxon>Agaricomycetidae</taxon>
        <taxon>Agaricales</taxon>
        <taxon>Marasmiineae</taxon>
        <taxon>Mycenaceae</taxon>
        <taxon>Mycena</taxon>
    </lineage>
</organism>
<evidence type="ECO:0000313" key="1">
    <source>
        <dbReference type="EMBL" id="KAJ7757243.1"/>
    </source>
</evidence>
<gene>
    <name evidence="1" type="ORF">DFH07DRAFT_1060660</name>
</gene>
<keyword evidence="2" id="KW-1185">Reference proteome</keyword>
<dbReference type="EMBL" id="JARJLG010000059">
    <property type="protein sequence ID" value="KAJ7757243.1"/>
    <property type="molecule type" value="Genomic_DNA"/>
</dbReference>
<protein>
    <submittedName>
        <fullName evidence="1">Uncharacterized protein</fullName>
    </submittedName>
</protein>
<sequence length="283" mass="31608">MNLPECDSLPPELQRSIFEASSHLSTSRGASKNGSSRFYIAQLHWSPTEHTPMAATVRDPWTDIPTSTPKHCCRRYARDQSFCVRLFAIFTSMGSPGTTILPVCTGVKNLRIMKGAVLDDPPAEGKPLKPRGLRCLSAELAPLKLLVSDYASRPRQPDPVQDASLSFYAEKQIPLCLHLLQTCRTLAVIVLVRSAQARDHAAPPDVPVQDVRFVVSYKTYIALTDSQMAVHAGEDYWTRAERHIARPRAGEIDAVCYEVAEEPILEGDIFQTLRVLRWEMPRV</sequence>